<sequence>MHIWHDQVEIWKGRVRTFGGGVGPESGCKREGRVEYNAHHTVELEERIRGLFLGIGLFAEIECIHGPDLFPVFDLCVKSLATTLHVVRQHLPIAINHAVFSMPTMKQRKIK</sequence>
<proteinExistence type="predicted"/>
<evidence type="ECO:0000313" key="2">
    <source>
        <dbReference type="Proteomes" id="UP000005446"/>
    </source>
</evidence>
<comment type="caution">
    <text evidence="1">The sequence shown here is derived from an EMBL/GenBank/DDBJ whole genome shotgun (WGS) entry which is preliminary data.</text>
</comment>
<dbReference type="Proteomes" id="UP000005446">
    <property type="component" value="Unassembled WGS sequence"/>
</dbReference>
<evidence type="ECO:0000313" key="1">
    <source>
        <dbReference type="EMBL" id="EHK96959.1"/>
    </source>
</evidence>
<name>H0EWV9_GLAL7</name>
<reference evidence="1 2" key="1">
    <citation type="journal article" date="2012" name="Eukaryot. Cell">
        <title>Genome sequence of the fungus Glarea lozoyensis: the first genome sequence of a species from the Helotiaceae family.</title>
        <authorList>
            <person name="Youssar L."/>
            <person name="Gruening B.A."/>
            <person name="Erxleben A."/>
            <person name="Guenther S."/>
            <person name="Huettel W."/>
        </authorList>
    </citation>
    <scope>NUCLEOTIDE SEQUENCE [LARGE SCALE GENOMIC DNA]</scope>
    <source>
        <strain evidence="2">ATCC 74030 / MF5533</strain>
    </source>
</reference>
<dbReference type="HOGENOM" id="CLU_2158680_0_0_1"/>
<protein>
    <submittedName>
        <fullName evidence="1">Uncharacterized protein</fullName>
    </submittedName>
</protein>
<gene>
    <name evidence="1" type="ORF">M7I_7284</name>
</gene>
<accession>H0EWV9</accession>
<dbReference type="AlphaFoldDB" id="H0EWV9"/>
<organism evidence="1 2">
    <name type="scientific">Glarea lozoyensis (strain ATCC 74030 / MF5533)</name>
    <dbReference type="NCBI Taxonomy" id="1104152"/>
    <lineage>
        <taxon>Eukaryota</taxon>
        <taxon>Fungi</taxon>
        <taxon>Dikarya</taxon>
        <taxon>Ascomycota</taxon>
        <taxon>Pezizomycotina</taxon>
        <taxon>Leotiomycetes</taxon>
        <taxon>Helotiales</taxon>
        <taxon>Helotiaceae</taxon>
        <taxon>Glarea</taxon>
    </lineage>
</organism>
<keyword evidence="2" id="KW-1185">Reference proteome</keyword>
<dbReference type="InParanoid" id="H0EWV9"/>
<dbReference type="EMBL" id="AGUE01000214">
    <property type="protein sequence ID" value="EHK96959.1"/>
    <property type="molecule type" value="Genomic_DNA"/>
</dbReference>